<dbReference type="PANTHER" id="PTHR43280:SF2">
    <property type="entry name" value="HTH-TYPE TRANSCRIPTIONAL REGULATOR EXSA"/>
    <property type="match status" value="1"/>
</dbReference>
<feature type="domain" description="HTH araC/xylS-type" evidence="4">
    <location>
        <begin position="171"/>
        <end position="272"/>
    </location>
</feature>
<dbReference type="Pfam" id="PF12833">
    <property type="entry name" value="HTH_18"/>
    <property type="match status" value="1"/>
</dbReference>
<keyword evidence="7" id="KW-1185">Reference proteome</keyword>
<dbReference type="RefSeq" id="WP_154118985.1">
    <property type="nucleotide sequence ID" value="NZ_WJXB01000004.1"/>
</dbReference>
<keyword evidence="2" id="KW-0238">DNA-binding</keyword>
<evidence type="ECO:0000313" key="6">
    <source>
        <dbReference type="EMBL" id="MRN53958.1"/>
    </source>
</evidence>
<dbReference type="GO" id="GO:0043565">
    <property type="term" value="F:sequence-specific DNA binding"/>
    <property type="evidence" value="ECO:0007669"/>
    <property type="project" value="InterPro"/>
</dbReference>
<evidence type="ECO:0000256" key="1">
    <source>
        <dbReference type="ARBA" id="ARBA00023015"/>
    </source>
</evidence>
<keyword evidence="1" id="KW-0805">Transcription regulation</keyword>
<reference evidence="6 7" key="1">
    <citation type="submission" date="2019-11" db="EMBL/GenBank/DDBJ databases">
        <title>Paenibacillus monticola sp. nov., a novel PGPR strain isolated from mountain sample in China.</title>
        <authorList>
            <person name="Zhao Q."/>
            <person name="Li H.-P."/>
            <person name="Zhang J.-L."/>
        </authorList>
    </citation>
    <scope>NUCLEOTIDE SEQUENCE [LARGE SCALE GENOMIC DNA]</scope>
    <source>
        <strain evidence="6 7">LC-T2</strain>
    </source>
</reference>
<evidence type="ECO:0000259" key="4">
    <source>
        <dbReference type="PROSITE" id="PS01124"/>
    </source>
</evidence>
<dbReference type="InterPro" id="IPR002491">
    <property type="entry name" value="ABC_transptr_periplasmic_BD"/>
</dbReference>
<dbReference type="SMART" id="SM00342">
    <property type="entry name" value="HTH_ARAC"/>
    <property type="match status" value="1"/>
</dbReference>
<evidence type="ECO:0000256" key="3">
    <source>
        <dbReference type="ARBA" id="ARBA00023163"/>
    </source>
</evidence>
<accession>A0A7X2H717</accession>
<keyword evidence="3" id="KW-0804">Transcription</keyword>
<dbReference type="EMBL" id="WJXB01000004">
    <property type="protein sequence ID" value="MRN53958.1"/>
    <property type="molecule type" value="Genomic_DNA"/>
</dbReference>
<gene>
    <name evidence="6" type="ORF">GJB61_13300</name>
</gene>
<protein>
    <submittedName>
        <fullName evidence="6">Helix-turn-helix domain-containing protein</fullName>
    </submittedName>
</protein>
<dbReference type="AlphaFoldDB" id="A0A7X2H717"/>
<comment type="caution">
    <text evidence="6">The sequence shown here is derived from an EMBL/GenBank/DDBJ whole genome shotgun (WGS) entry which is preliminary data.</text>
</comment>
<evidence type="ECO:0000259" key="5">
    <source>
        <dbReference type="PROSITE" id="PS50983"/>
    </source>
</evidence>
<sequence>MDTNNRLYAFKSISRFSCSRIQLEQRVSTRFGWMLITIAGTGAVITDHQRHVMSFGSALLGQSGNLVLQAERYDEESIFFFIEFIAVPLPEFLDEDSLTKKESHWAKVKEASHANELVTLAERLFSVMNMNAESTQRSLTTHIFIQQMMLWWLSYDHNEHNQQRTTDQAVLSTMHYMEVHFTETLTREQLAAIAGIASTYFSVLCKRLTGISPSDYLERLRVHRVAELLLQGRENKGDLAEVSRHSGFRDPWYMSKRFRKLQGMSPTVYRSSFIPERVASLEYPYTYHLIALGILPSAARFNNYNDVIPRTIHEAIVELPSLMSIESQIQLLIKSKPQVILTYDMENVRERLRWVAPVVYIPWLSMNWREHMKTIGRLFLREAEAVHCIEVLDRQAEQVRLQVYAKIAPGTRISVFKIENKHCYLYGIRDTGCIFYEFLGYSPHPHIQQRIAQNPNFHSMEISIKQMTEYAGEVNFVILNPDLSEQSDYLRMNEHWRQFEIAIKHPVIYLDYREWLHYDPINIAAQLQKINGLLAGVAQVR</sequence>
<dbReference type="Proteomes" id="UP000463051">
    <property type="component" value="Unassembled WGS sequence"/>
</dbReference>
<dbReference type="InterPro" id="IPR018060">
    <property type="entry name" value="HTH_AraC"/>
</dbReference>
<dbReference type="SUPFAM" id="SSF46689">
    <property type="entry name" value="Homeodomain-like"/>
    <property type="match status" value="2"/>
</dbReference>
<dbReference type="Gene3D" id="3.40.50.1980">
    <property type="entry name" value="Nitrogenase molybdenum iron protein domain"/>
    <property type="match status" value="2"/>
</dbReference>
<proteinExistence type="predicted"/>
<dbReference type="Gene3D" id="1.10.10.60">
    <property type="entry name" value="Homeodomain-like"/>
    <property type="match status" value="2"/>
</dbReference>
<feature type="domain" description="Fe/B12 periplasmic-binding" evidence="5">
    <location>
        <begin position="277"/>
        <end position="538"/>
    </location>
</feature>
<evidence type="ECO:0000313" key="7">
    <source>
        <dbReference type="Proteomes" id="UP000463051"/>
    </source>
</evidence>
<dbReference type="InterPro" id="IPR009057">
    <property type="entry name" value="Homeodomain-like_sf"/>
</dbReference>
<dbReference type="SUPFAM" id="SSF53807">
    <property type="entry name" value="Helical backbone' metal receptor"/>
    <property type="match status" value="1"/>
</dbReference>
<dbReference type="GO" id="GO:0003700">
    <property type="term" value="F:DNA-binding transcription factor activity"/>
    <property type="evidence" value="ECO:0007669"/>
    <property type="project" value="InterPro"/>
</dbReference>
<name>A0A7X2H717_9BACL</name>
<evidence type="ECO:0000256" key="2">
    <source>
        <dbReference type="ARBA" id="ARBA00023125"/>
    </source>
</evidence>
<dbReference type="PROSITE" id="PS50983">
    <property type="entry name" value="FE_B12_PBP"/>
    <property type="match status" value="1"/>
</dbReference>
<dbReference type="PANTHER" id="PTHR43280">
    <property type="entry name" value="ARAC-FAMILY TRANSCRIPTIONAL REGULATOR"/>
    <property type="match status" value="1"/>
</dbReference>
<dbReference type="PROSITE" id="PS01124">
    <property type="entry name" value="HTH_ARAC_FAMILY_2"/>
    <property type="match status" value="1"/>
</dbReference>
<organism evidence="6 7">
    <name type="scientific">Paenibacillus monticola</name>
    <dbReference type="NCBI Taxonomy" id="2666075"/>
    <lineage>
        <taxon>Bacteria</taxon>
        <taxon>Bacillati</taxon>
        <taxon>Bacillota</taxon>
        <taxon>Bacilli</taxon>
        <taxon>Bacillales</taxon>
        <taxon>Paenibacillaceae</taxon>
        <taxon>Paenibacillus</taxon>
    </lineage>
</organism>